<dbReference type="RefSeq" id="XP_067082997.1">
    <property type="nucleotide sequence ID" value="XM_067226896.1"/>
</dbReference>
<feature type="region of interest" description="Disordered" evidence="1">
    <location>
        <begin position="483"/>
        <end position="504"/>
    </location>
</feature>
<dbReference type="VEuPathDB" id="TriTrypDB:TEOVI_000408600"/>
<evidence type="ECO:0000313" key="2">
    <source>
        <dbReference type="EMBL" id="SCU72509.1"/>
    </source>
</evidence>
<feature type="compositionally biased region" description="Basic and acidic residues" evidence="1">
    <location>
        <begin position="489"/>
        <end position="499"/>
    </location>
</feature>
<feature type="compositionally biased region" description="Low complexity" evidence="1">
    <location>
        <begin position="411"/>
        <end position="426"/>
    </location>
</feature>
<keyword evidence="3" id="KW-1185">Reference proteome</keyword>
<dbReference type="AlphaFoldDB" id="A0A1G4IJ16"/>
<feature type="region of interest" description="Disordered" evidence="1">
    <location>
        <begin position="1"/>
        <end position="32"/>
    </location>
</feature>
<organism evidence="2 3">
    <name type="scientific">Trypanosoma equiperdum</name>
    <dbReference type="NCBI Taxonomy" id="5694"/>
    <lineage>
        <taxon>Eukaryota</taxon>
        <taxon>Discoba</taxon>
        <taxon>Euglenozoa</taxon>
        <taxon>Kinetoplastea</taxon>
        <taxon>Metakinetoplastina</taxon>
        <taxon>Trypanosomatida</taxon>
        <taxon>Trypanosomatidae</taxon>
        <taxon>Trypanosoma</taxon>
    </lineage>
</organism>
<sequence>MDSDTIYCDESSVASLSQPQGRPALRLDSLPPTPMVLTPCDSNVTASARKNQLKQQRHQHRSSFACTALTSPSLSQSDFIPETQSLTPPPRPGAVGPASGACDNEVEGGMDVSEANDNACADSSALSSGRPPVFSISRELNSTQSTEDRSSSPSSLLREPRATITPRNFPHLQLSDCEVSQGDNDEHVPDSQGSALEQEFQACLEGHGECFDAEAESAEVFGRQPLITSQEVYEEGCGSNAMRRSMLLPPGAALGAMSGGLTPPGEPTIHEEQLRPGCGKRVRSLQSSLLLRNGGISPLVGGASEVGTQVTNAPDEEDERKRFRPDAEAAQRRNEALMRTAATDVQQTQLSNSCLSGSWDVRLSPATEPRGRESLLLVSGSTPTPSLQVLTGTPVRDGAGCASEILDTRDSANANTSAPASTAPNNETSLVGSDYDSVWPRNVAAGDGTGEGECALRISDTTEECCDCKETLGNKAVGGFSGVGGNAERGPRSTDHRTVVPDGEGCAELVSSPRLSEEFRSFVEGARSEVRRASERLLAKLEEVSRTYSGSNVDGGAAADANGPSEAIQSASQDAVVAAEGRRVVRSLQLSLNRSSVVLGELELAQGRSTLSHSGSRGDSINSILSDTSSLRRQLATHAAAISRRLHGYDLDEAGTLPMIVVVRVVQQVLMIGSPSSVAPNSEEAADLSMCIASPSPVTKLQHQKSQSPMSVASPGTLHTISSGAVSSPSATHRSLWERMLNRRKASAMEDDAMKMYIGLWRCFHECFGERGVMERLGVQPSGEADDGSDGTDSEARLMTPTCLPLLRQQLNRLGCQQGRHRYHPPPLDVMVNYRVFAHSLAELW</sequence>
<evidence type="ECO:0000313" key="3">
    <source>
        <dbReference type="Proteomes" id="UP000195570"/>
    </source>
</evidence>
<feature type="compositionally biased region" description="Polar residues" evidence="1">
    <location>
        <begin position="75"/>
        <end position="86"/>
    </location>
</feature>
<dbReference type="Proteomes" id="UP000195570">
    <property type="component" value="Unassembled WGS sequence"/>
</dbReference>
<dbReference type="EMBL" id="CZPT02001878">
    <property type="protein sequence ID" value="SCU72509.1"/>
    <property type="molecule type" value="Genomic_DNA"/>
</dbReference>
<gene>
    <name evidence="2" type="ORF">TEOVI_000408600</name>
</gene>
<evidence type="ECO:0000256" key="1">
    <source>
        <dbReference type="SAM" id="MobiDB-lite"/>
    </source>
</evidence>
<feature type="region of interest" description="Disordered" evidence="1">
    <location>
        <begin position="75"/>
        <end position="173"/>
    </location>
</feature>
<accession>A0A1G4IJ16</accession>
<protein>
    <submittedName>
        <fullName evidence="2">Uncharacterized protein</fullName>
    </submittedName>
</protein>
<name>A0A1G4IJ16_TRYEQ</name>
<comment type="caution">
    <text evidence="2">The sequence shown here is derived from an EMBL/GenBank/DDBJ whole genome shotgun (WGS) entry which is preliminary data.</text>
</comment>
<proteinExistence type="predicted"/>
<feature type="region of interest" description="Disordered" evidence="1">
    <location>
        <begin position="410"/>
        <end position="434"/>
    </location>
</feature>
<dbReference type="GeneID" id="92378026"/>
<reference evidence="2" key="1">
    <citation type="submission" date="2016-09" db="EMBL/GenBank/DDBJ databases">
        <authorList>
            <person name="Hebert L."/>
            <person name="Moumen B."/>
        </authorList>
    </citation>
    <scope>NUCLEOTIDE SEQUENCE [LARGE SCALE GENOMIC DNA]</scope>
    <source>
        <strain evidence="2">OVI</strain>
    </source>
</reference>